<evidence type="ECO:0000313" key="2">
    <source>
        <dbReference type="WBParaSite" id="ES5_v2.g27164.t1"/>
    </source>
</evidence>
<accession>A0AC34GBU8</accession>
<proteinExistence type="predicted"/>
<dbReference type="Proteomes" id="UP000887579">
    <property type="component" value="Unplaced"/>
</dbReference>
<sequence>KTKYKKVAQYETVKISKLENPPASFTRRRPAFSKKKDDDLMKEDEEEAKVVYRCKYPSDLSSIASPSSLNVSNNNNKNSSSNNSQDSTDGVYENIDCLNKPQKAIASSPVNTARSGGGGRASSSSYAIRRRRNKSKRTSTSIEELYLGAMVKRDAEKRVKKNTHFGLYHRIPSNAAKNIDALKDHIYLYIVYKSSKGDHHHYPIQRCRGTPSCMKTGKQYYLDCEEHDRVVFNSLDALINYYSVYVCVDIKDDHAEVFPIPTKYKNRDRNRSVTREEEDDTAAASVASESKKKRQKRKKSSKNQIYY</sequence>
<evidence type="ECO:0000313" key="1">
    <source>
        <dbReference type="Proteomes" id="UP000887579"/>
    </source>
</evidence>
<protein>
    <submittedName>
        <fullName evidence="2">SH2 domain-containing protein</fullName>
    </submittedName>
</protein>
<reference evidence="2" key="1">
    <citation type="submission" date="2022-11" db="UniProtKB">
        <authorList>
            <consortium name="WormBaseParasite"/>
        </authorList>
    </citation>
    <scope>IDENTIFICATION</scope>
</reference>
<name>A0AC34GBU8_9BILA</name>
<dbReference type="WBParaSite" id="ES5_v2.g27164.t1">
    <property type="protein sequence ID" value="ES5_v2.g27164.t1"/>
    <property type="gene ID" value="ES5_v2.g27164"/>
</dbReference>
<organism evidence="1 2">
    <name type="scientific">Panagrolaimus sp. ES5</name>
    <dbReference type="NCBI Taxonomy" id="591445"/>
    <lineage>
        <taxon>Eukaryota</taxon>
        <taxon>Metazoa</taxon>
        <taxon>Ecdysozoa</taxon>
        <taxon>Nematoda</taxon>
        <taxon>Chromadorea</taxon>
        <taxon>Rhabditida</taxon>
        <taxon>Tylenchina</taxon>
        <taxon>Panagrolaimomorpha</taxon>
        <taxon>Panagrolaimoidea</taxon>
        <taxon>Panagrolaimidae</taxon>
        <taxon>Panagrolaimus</taxon>
    </lineage>
</organism>